<comment type="caution">
    <text evidence="1">The sequence shown here is derived from an EMBL/GenBank/DDBJ whole genome shotgun (WGS) entry which is preliminary data.</text>
</comment>
<dbReference type="InterPro" id="IPR036691">
    <property type="entry name" value="Endo/exonu/phosph_ase_sf"/>
</dbReference>
<dbReference type="AlphaFoldDB" id="A0AAN7F354"/>
<proteinExistence type="predicted"/>
<gene>
    <name evidence="1" type="ORF">RGQ29_022820</name>
</gene>
<evidence type="ECO:0000313" key="2">
    <source>
        <dbReference type="Proteomes" id="UP001324115"/>
    </source>
</evidence>
<reference evidence="1 2" key="1">
    <citation type="journal article" date="2023" name="G3 (Bethesda)">
        <title>A haplotype-resolved chromosome-scale genome for Quercus rubra L. provides insights into the genetics of adaptive traits for red oak species.</title>
        <authorList>
            <person name="Kapoor B."/>
            <person name="Jenkins J."/>
            <person name="Schmutz J."/>
            <person name="Zhebentyayeva T."/>
            <person name="Kuelheim C."/>
            <person name="Coggeshall M."/>
            <person name="Heim C."/>
            <person name="Lasky J.R."/>
            <person name="Leites L."/>
            <person name="Islam-Faridi N."/>
            <person name="Romero-Severson J."/>
            <person name="DeLeo V.L."/>
            <person name="Lucas S.M."/>
            <person name="Lazic D."/>
            <person name="Gailing O."/>
            <person name="Carlson J."/>
            <person name="Staton M."/>
        </authorList>
    </citation>
    <scope>NUCLEOTIDE SEQUENCE [LARGE SCALE GENOMIC DNA]</scope>
    <source>
        <strain evidence="1">Pseudo-F2</strain>
    </source>
</reference>
<dbReference type="Proteomes" id="UP001324115">
    <property type="component" value="Unassembled WGS sequence"/>
</dbReference>
<name>A0AAN7F354_QUERU</name>
<organism evidence="1 2">
    <name type="scientific">Quercus rubra</name>
    <name type="common">Northern red oak</name>
    <name type="synonym">Quercus borealis</name>
    <dbReference type="NCBI Taxonomy" id="3512"/>
    <lineage>
        <taxon>Eukaryota</taxon>
        <taxon>Viridiplantae</taxon>
        <taxon>Streptophyta</taxon>
        <taxon>Embryophyta</taxon>
        <taxon>Tracheophyta</taxon>
        <taxon>Spermatophyta</taxon>
        <taxon>Magnoliopsida</taxon>
        <taxon>eudicotyledons</taxon>
        <taxon>Gunneridae</taxon>
        <taxon>Pentapetalae</taxon>
        <taxon>rosids</taxon>
        <taxon>fabids</taxon>
        <taxon>Fagales</taxon>
        <taxon>Fagaceae</taxon>
        <taxon>Quercus</taxon>
    </lineage>
</organism>
<evidence type="ECO:0008006" key="3">
    <source>
        <dbReference type="Google" id="ProtNLM"/>
    </source>
</evidence>
<keyword evidence="2" id="KW-1185">Reference proteome</keyword>
<accession>A0AAN7F354</accession>
<dbReference type="Gene3D" id="3.60.10.10">
    <property type="entry name" value="Endonuclease/exonuclease/phosphatase"/>
    <property type="match status" value="1"/>
</dbReference>
<dbReference type="PANTHER" id="PTHR33710:SF62">
    <property type="entry name" value="DUF4283 DOMAIN PROTEIN"/>
    <property type="match status" value="1"/>
</dbReference>
<dbReference type="SUPFAM" id="SSF56219">
    <property type="entry name" value="DNase I-like"/>
    <property type="match status" value="1"/>
</dbReference>
<dbReference type="EMBL" id="JAXUIC010000006">
    <property type="protein sequence ID" value="KAK4585307.1"/>
    <property type="molecule type" value="Genomic_DNA"/>
</dbReference>
<protein>
    <recommendedName>
        <fullName evidence="3">Exo_endo_phos domain-containing protein</fullName>
    </recommendedName>
</protein>
<sequence length="188" mass="22426">MRHSSWKLLECLNPYFNLPWVVFGEFNEITHLEEKSGWLERDVNKMLAFWDSLEACGLADLGFSRPHFTWCNCRLGEERTLIKLDRMVANNEWMDLFPDANVQHRSMSTFDHCLLILYPKSNRLACQRKQRFRFKSMWIRDESCKEVVESMWVLGTNFNGNPLIQDTIKECQSQLQWWNKNILSNVNK</sequence>
<evidence type="ECO:0000313" key="1">
    <source>
        <dbReference type="EMBL" id="KAK4585307.1"/>
    </source>
</evidence>
<dbReference type="PANTHER" id="PTHR33710">
    <property type="entry name" value="BNAC02G09200D PROTEIN"/>
    <property type="match status" value="1"/>
</dbReference>